<evidence type="ECO:0000313" key="2">
    <source>
        <dbReference type="EMBL" id="TMR37939.1"/>
    </source>
</evidence>
<reference evidence="2 3" key="1">
    <citation type="submission" date="2019-05" db="EMBL/GenBank/DDBJ databases">
        <title>Draft genome sequence of Actinomadura geliboluensis A8036.</title>
        <authorList>
            <person name="Saricaoglu S."/>
            <person name="Isik K."/>
        </authorList>
    </citation>
    <scope>NUCLEOTIDE SEQUENCE [LARGE SCALE GENOMIC DNA]</scope>
    <source>
        <strain evidence="2 3">A8036</strain>
    </source>
</reference>
<accession>A0A5S4GYQ5</accession>
<evidence type="ECO:0000313" key="3">
    <source>
        <dbReference type="Proteomes" id="UP000305238"/>
    </source>
</evidence>
<comment type="caution">
    <text evidence="2">The sequence shown here is derived from an EMBL/GenBank/DDBJ whole genome shotgun (WGS) entry which is preliminary data.</text>
</comment>
<dbReference type="Proteomes" id="UP000305238">
    <property type="component" value="Unassembled WGS sequence"/>
</dbReference>
<organism evidence="2 3">
    <name type="scientific">Actinomadura geliboluensis</name>
    <dbReference type="NCBI Taxonomy" id="882440"/>
    <lineage>
        <taxon>Bacteria</taxon>
        <taxon>Bacillati</taxon>
        <taxon>Actinomycetota</taxon>
        <taxon>Actinomycetes</taxon>
        <taxon>Streptosporangiales</taxon>
        <taxon>Thermomonosporaceae</taxon>
        <taxon>Actinomadura</taxon>
    </lineage>
</organism>
<dbReference type="InterPro" id="IPR007278">
    <property type="entry name" value="DUF397"/>
</dbReference>
<feature type="domain" description="DUF397" evidence="1">
    <location>
        <begin position="2"/>
        <end position="38"/>
    </location>
</feature>
<protein>
    <submittedName>
        <fullName evidence="2">DUF397 domain-containing protein</fullName>
    </submittedName>
</protein>
<proteinExistence type="predicted"/>
<keyword evidence="3" id="KW-1185">Reference proteome</keyword>
<gene>
    <name evidence="2" type="ORF">ETD96_17505</name>
</gene>
<dbReference type="EMBL" id="VCKZ01000115">
    <property type="protein sequence ID" value="TMR37939.1"/>
    <property type="molecule type" value="Genomic_DNA"/>
</dbReference>
<name>A0A5S4GYQ5_9ACTN</name>
<dbReference type="RefSeq" id="WP_138637529.1">
    <property type="nucleotide sequence ID" value="NZ_VCKZ01000115.1"/>
</dbReference>
<dbReference type="Pfam" id="PF04149">
    <property type="entry name" value="DUF397"/>
    <property type="match status" value="1"/>
</dbReference>
<sequence length="40" mass="4442">MEVAAFPNVIGVRDSEDSDAPELLLRPTAFRALLSDLKQR</sequence>
<dbReference type="AlphaFoldDB" id="A0A5S4GYQ5"/>
<evidence type="ECO:0000259" key="1">
    <source>
        <dbReference type="Pfam" id="PF04149"/>
    </source>
</evidence>